<feature type="compositionally biased region" description="Polar residues" evidence="1">
    <location>
        <begin position="98"/>
        <end position="107"/>
    </location>
</feature>
<evidence type="ECO:0000313" key="4">
    <source>
        <dbReference type="Proteomes" id="UP000182938"/>
    </source>
</evidence>
<gene>
    <name evidence="3" type="ORF">ASJ30_14845</name>
</gene>
<protein>
    <submittedName>
        <fullName evidence="3">Uncharacterized protein</fullName>
    </submittedName>
</protein>
<proteinExistence type="predicted"/>
<evidence type="ECO:0000256" key="1">
    <source>
        <dbReference type="SAM" id="MobiDB-lite"/>
    </source>
</evidence>
<feature type="compositionally biased region" description="Low complexity" evidence="1">
    <location>
        <begin position="36"/>
        <end position="83"/>
    </location>
</feature>
<feature type="transmembrane region" description="Helical" evidence="2">
    <location>
        <begin position="6"/>
        <end position="28"/>
    </location>
</feature>
<dbReference type="EMBL" id="CP013290">
    <property type="protein sequence ID" value="APH02662.1"/>
    <property type="molecule type" value="Genomic_DNA"/>
</dbReference>
<dbReference type="KEGG" id="jte:ASJ30_14845"/>
<feature type="region of interest" description="Disordered" evidence="1">
    <location>
        <begin position="30"/>
        <end position="111"/>
    </location>
</feature>
<organism evidence="3 4">
    <name type="scientific">Janibacter indicus</name>
    <dbReference type="NCBI Taxonomy" id="857417"/>
    <lineage>
        <taxon>Bacteria</taxon>
        <taxon>Bacillati</taxon>
        <taxon>Actinomycetota</taxon>
        <taxon>Actinomycetes</taxon>
        <taxon>Micrococcales</taxon>
        <taxon>Intrasporangiaceae</taxon>
        <taxon>Janibacter</taxon>
    </lineage>
</organism>
<keyword evidence="2" id="KW-1133">Transmembrane helix</keyword>
<evidence type="ECO:0000313" key="3">
    <source>
        <dbReference type="EMBL" id="APH02662.1"/>
    </source>
</evidence>
<dbReference type="PROSITE" id="PS51257">
    <property type="entry name" value="PROKAR_LIPOPROTEIN"/>
    <property type="match status" value="1"/>
</dbReference>
<evidence type="ECO:0000256" key="2">
    <source>
        <dbReference type="SAM" id="Phobius"/>
    </source>
</evidence>
<dbReference type="AlphaFoldDB" id="A0A1L3MJZ7"/>
<name>A0A1L3MJZ7_9MICO</name>
<reference evidence="3 4" key="1">
    <citation type="submission" date="2015-11" db="EMBL/GenBank/DDBJ databases">
        <authorList>
            <person name="Zhang Y."/>
            <person name="Guo Z."/>
        </authorList>
    </citation>
    <scope>NUCLEOTIDE SEQUENCE [LARGE SCALE GENOMIC DNA]</scope>
    <source>
        <strain evidence="3 4">YFY001</strain>
    </source>
</reference>
<sequence length="189" mass="19276">MGKGVIAAIVGVVALVLLACCIGGFFIANRDDDDPTSSTTTSETTTESTTESTTETSEPTSETTTESTTETSEPTSETSSSSSAAAGSLPEEFDGWQRGTTSSSGGQDTAVYRKGSDTISVVVGEGVKPADFEAIWDNPKKVGDYNCGELSSTTQCAGETGGTTYLITSASGSSASEVSKILGEFLKAV</sequence>
<accession>A0A1L3MJZ7</accession>
<keyword evidence="4" id="KW-1185">Reference proteome</keyword>
<keyword evidence="2" id="KW-0472">Membrane</keyword>
<keyword evidence="2" id="KW-0812">Transmembrane</keyword>
<dbReference type="Proteomes" id="UP000182938">
    <property type="component" value="Chromosome"/>
</dbReference>